<keyword evidence="2" id="KW-1185">Reference proteome</keyword>
<evidence type="ECO:0008006" key="3">
    <source>
        <dbReference type="Google" id="ProtNLM"/>
    </source>
</evidence>
<comment type="caution">
    <text evidence="1">The sequence shown here is derived from an EMBL/GenBank/DDBJ whole genome shotgun (WGS) entry which is preliminary data.</text>
</comment>
<evidence type="ECO:0000313" key="2">
    <source>
        <dbReference type="Proteomes" id="UP001314261"/>
    </source>
</evidence>
<gene>
    <name evidence="1" type="ORF">R54839_PPFHFPJH_01126</name>
</gene>
<protein>
    <recommendedName>
        <fullName evidence="3">DUF2786 domain-containing protein</fullName>
    </recommendedName>
</protein>
<dbReference type="Proteomes" id="UP001314261">
    <property type="component" value="Unassembled WGS sequence"/>
</dbReference>
<name>A0ABM9MWW3_9LACO</name>
<proteinExistence type="predicted"/>
<sequence>MGNLKLELTVNDRKSITRLLFLLKQRNIDKEDTVKRAKKILLKHRVKESNVYVSRVLEDFECHLGIYPIIRDEYPRYDYRFADKVITYAEGLIHFYKIFQLLLSKENNEAIRHTFLYTIYLRWIYFDNEKIEIREIDRDDWNYILMLAIAGSEMYIEVSLNIGAAYFSRLYKVDDEDYSVSKYGTREDRNRLANKYRKKYFSQKNGG</sequence>
<dbReference type="EMBL" id="CAUZLR010000007">
    <property type="protein sequence ID" value="CAK1246008.1"/>
    <property type="molecule type" value="Genomic_DNA"/>
</dbReference>
<organism evidence="1 2">
    <name type="scientific">Fructobacillus fructosus</name>
    <dbReference type="NCBI Taxonomy" id="1631"/>
    <lineage>
        <taxon>Bacteria</taxon>
        <taxon>Bacillati</taxon>
        <taxon>Bacillota</taxon>
        <taxon>Bacilli</taxon>
        <taxon>Lactobacillales</taxon>
        <taxon>Lactobacillaceae</taxon>
        <taxon>Fructobacillus</taxon>
    </lineage>
</organism>
<reference evidence="1 2" key="1">
    <citation type="submission" date="2023-10" db="EMBL/GenBank/DDBJ databases">
        <authorList>
            <person name="Botero Cardona J."/>
        </authorList>
    </citation>
    <scope>NUCLEOTIDE SEQUENCE [LARGE SCALE GENOMIC DNA]</scope>
    <source>
        <strain evidence="1 2">R-54839</strain>
    </source>
</reference>
<accession>A0ABM9MWW3</accession>
<evidence type="ECO:0000313" key="1">
    <source>
        <dbReference type="EMBL" id="CAK1246008.1"/>
    </source>
</evidence>